<comment type="caution">
    <text evidence="2">The sequence shown here is derived from an EMBL/GenBank/DDBJ whole genome shotgun (WGS) entry which is preliminary data.</text>
</comment>
<dbReference type="InterPro" id="IPR021321">
    <property type="entry name" value="DUF2922"/>
</dbReference>
<gene>
    <name evidence="2" type="ORF">A6E74_04215</name>
    <name evidence="1" type="ORF">ETH01_17570</name>
</gene>
<dbReference type="Pfam" id="PF11148">
    <property type="entry name" value="DUF2922"/>
    <property type="match status" value="1"/>
</dbReference>
<accession>A0A179ERR6</accession>
<evidence type="ECO:0000313" key="1">
    <source>
        <dbReference type="EMBL" id="GEK37470.1"/>
    </source>
</evidence>
<reference evidence="1 4" key="2">
    <citation type="submission" date="2019-07" db="EMBL/GenBank/DDBJ databases">
        <title>Whole genome shotgun sequence of Enterococcus thailandicus NBRC 101867.</title>
        <authorList>
            <person name="Hosoyama A."/>
            <person name="Uohara A."/>
            <person name="Ohji S."/>
            <person name="Ichikawa N."/>
        </authorList>
    </citation>
    <scope>NUCLEOTIDE SEQUENCE [LARGE SCALE GENOMIC DNA]</scope>
    <source>
        <strain evidence="1 4">NBRC 101867</strain>
    </source>
</reference>
<evidence type="ECO:0000313" key="2">
    <source>
        <dbReference type="EMBL" id="OAQ55931.1"/>
    </source>
</evidence>
<keyword evidence="3" id="KW-1185">Reference proteome</keyword>
<dbReference type="OrthoDB" id="2323347at2"/>
<organism evidence="2 3">
    <name type="scientific">Enterococcus thailandicus</name>
    <dbReference type="NCBI Taxonomy" id="417368"/>
    <lineage>
        <taxon>Bacteria</taxon>
        <taxon>Bacillati</taxon>
        <taxon>Bacillota</taxon>
        <taxon>Bacilli</taxon>
        <taxon>Lactobacillales</taxon>
        <taxon>Enterococcaceae</taxon>
        <taxon>Enterococcus</taxon>
    </lineage>
</organism>
<dbReference type="EMBL" id="LWMN01000011">
    <property type="protein sequence ID" value="OAQ55931.1"/>
    <property type="molecule type" value="Genomic_DNA"/>
</dbReference>
<protein>
    <submittedName>
        <fullName evidence="2">Uncharacterized protein</fullName>
    </submittedName>
</protein>
<dbReference type="EMBL" id="BJUG01000009">
    <property type="protein sequence ID" value="GEK37470.1"/>
    <property type="molecule type" value="Genomic_DNA"/>
</dbReference>
<evidence type="ECO:0000313" key="3">
    <source>
        <dbReference type="Proteomes" id="UP000078516"/>
    </source>
</evidence>
<reference evidence="2 3" key="1">
    <citation type="submission" date="2016-04" db="EMBL/GenBank/DDBJ databases">
        <title>Draft genome of an Enterococcus thailandicus strain isolated from bovine feces.</title>
        <authorList>
            <person name="Beukers A.G."/>
            <person name="Zaheer R."/>
            <person name="Goji N."/>
            <person name="Cook S.R."/>
            <person name="Amoako K."/>
            <person name="Chaves A.V."/>
            <person name="Ward M.P."/>
            <person name="Mcallister T.A."/>
        </authorList>
    </citation>
    <scope>NUCLEOTIDE SEQUENCE [LARGE SCALE GENOMIC DNA]</scope>
    <source>
        <strain evidence="2 3">F0711D 46</strain>
    </source>
</reference>
<dbReference type="AlphaFoldDB" id="A0A179ERR6"/>
<proteinExistence type="predicted"/>
<evidence type="ECO:0000313" key="4">
    <source>
        <dbReference type="Proteomes" id="UP000321361"/>
    </source>
</evidence>
<sequence>MKKLQLIFSDSEGKNQRINPVIASHSLTAEEVQEMMRRLSELNLSVKEGVTLYAYPLGAKYIETTETVLF</sequence>
<dbReference type="RefSeq" id="WP_067482503.1">
    <property type="nucleotide sequence ID" value="NZ_BJUG01000009.1"/>
</dbReference>
<dbReference type="Proteomes" id="UP000321361">
    <property type="component" value="Unassembled WGS sequence"/>
</dbReference>
<dbReference type="PATRIC" id="fig|417368.6.peg.2567"/>
<name>A0A179ERR6_ENTTH</name>
<dbReference type="KEGG" id="eth:CK496_09645"/>
<dbReference type="GeneID" id="77487903"/>
<dbReference type="Proteomes" id="UP000078516">
    <property type="component" value="Unassembled WGS sequence"/>
</dbReference>